<comment type="subcellular location">
    <subcellularLocation>
        <location evidence="6">Cytoplasm</location>
    </subcellularLocation>
</comment>
<dbReference type="PANTHER" id="PTHR30111">
    <property type="entry name" value="33 KDA CHAPERONIN"/>
    <property type="match status" value="1"/>
</dbReference>
<evidence type="ECO:0000313" key="7">
    <source>
        <dbReference type="EMBL" id="QKQ28189.1"/>
    </source>
</evidence>
<gene>
    <name evidence="6 7" type="primary">hslO</name>
    <name evidence="7" type="ORF">HUE57_06590</name>
</gene>
<feature type="disulfide bond" description="Redox-active" evidence="6">
    <location>
        <begin position="227"/>
        <end position="229"/>
    </location>
</feature>
<comment type="similarity">
    <text evidence="6">Belongs to the HSP33 family.</text>
</comment>
<dbReference type="Proteomes" id="UP000509658">
    <property type="component" value="Chromosome"/>
</dbReference>
<dbReference type="GO" id="GO:0042026">
    <property type="term" value="P:protein refolding"/>
    <property type="evidence" value="ECO:0007669"/>
    <property type="project" value="TreeGrafter"/>
</dbReference>
<feature type="disulfide bond" description="Redox-active" evidence="6">
    <location>
        <begin position="260"/>
        <end position="263"/>
    </location>
</feature>
<dbReference type="Gene3D" id="3.55.30.10">
    <property type="entry name" value="Hsp33 domain"/>
    <property type="match status" value="1"/>
</dbReference>
<evidence type="ECO:0000256" key="3">
    <source>
        <dbReference type="ARBA" id="ARBA00023157"/>
    </source>
</evidence>
<keyword evidence="1 6" id="KW-0963">Cytoplasm</keyword>
<sequence length="292" mass="32449">MRMKDILQRFLFENAPIRGELVHLDETWKAVLARHEYPAPVRSLLGEMMAASALLSATLKYDGSITLQVQGDGPISLIVVEATSDKTLRGMAQWQGEVAEGDLQGRVGSGRLIITIDPGAGSERYQGVVELQGASLADALDDYLERSEQLPTRMWLAADGEQAAGMLLQRLPERESEDKDAWDRVCHLGATLSSEELLTLPAEQIIHRLFHEEDLRLFDKEGVSFSCACSRDRVAKMLRTLGSEEVHSILEEEPGITVDCEFCRQRYSFDSVDVEQIFAASEASPEVSTTRH</sequence>
<dbReference type="GO" id="GO:0044183">
    <property type="term" value="F:protein folding chaperone"/>
    <property type="evidence" value="ECO:0007669"/>
    <property type="project" value="TreeGrafter"/>
</dbReference>
<evidence type="ECO:0000256" key="5">
    <source>
        <dbReference type="ARBA" id="ARBA00023284"/>
    </source>
</evidence>
<dbReference type="Gene3D" id="3.90.1280.10">
    <property type="entry name" value="HSP33 redox switch-like"/>
    <property type="match status" value="1"/>
</dbReference>
<dbReference type="KEGG" id="rev:HUE57_06590"/>
<evidence type="ECO:0000256" key="4">
    <source>
        <dbReference type="ARBA" id="ARBA00023186"/>
    </source>
</evidence>
<dbReference type="EMBL" id="CP054491">
    <property type="protein sequence ID" value="QKQ28189.1"/>
    <property type="molecule type" value="Genomic_DNA"/>
</dbReference>
<dbReference type="PIRSF" id="PIRSF005261">
    <property type="entry name" value="Heat_shock_Hsp33"/>
    <property type="match status" value="1"/>
</dbReference>
<name>A0A6N0I0V7_9GAMM</name>
<dbReference type="Gene3D" id="1.10.287.480">
    <property type="entry name" value="helix hairpin bin"/>
    <property type="match status" value="1"/>
</dbReference>
<keyword evidence="4 6" id="KW-0143">Chaperone</keyword>
<evidence type="ECO:0000256" key="1">
    <source>
        <dbReference type="ARBA" id="ARBA00022490"/>
    </source>
</evidence>
<dbReference type="InterPro" id="IPR016153">
    <property type="entry name" value="Heat_shock_Hsp33_N"/>
</dbReference>
<keyword evidence="8" id="KW-1185">Reference proteome</keyword>
<comment type="function">
    <text evidence="6">Redox regulated molecular chaperone. Protects both thermally unfolding and oxidatively damaged proteins from irreversible aggregation. Plays an important role in the bacterial defense system toward oxidative stress.</text>
</comment>
<evidence type="ECO:0000313" key="8">
    <source>
        <dbReference type="Proteomes" id="UP000509658"/>
    </source>
</evidence>
<evidence type="ECO:0000256" key="6">
    <source>
        <dbReference type="HAMAP-Rule" id="MF_00117"/>
    </source>
</evidence>
<dbReference type="InterPro" id="IPR023212">
    <property type="entry name" value="Hsp33_helix_hairpin_bin_dom_sf"/>
</dbReference>
<proteinExistence type="inferred from homology"/>
<evidence type="ECO:0000256" key="2">
    <source>
        <dbReference type="ARBA" id="ARBA00022833"/>
    </source>
</evidence>
<keyword evidence="2 6" id="KW-0862">Zinc</keyword>
<dbReference type="SUPFAM" id="SSF64397">
    <property type="entry name" value="Hsp33 domain"/>
    <property type="match status" value="1"/>
</dbReference>
<dbReference type="PANTHER" id="PTHR30111:SF1">
    <property type="entry name" value="33 KDA CHAPERONIN"/>
    <property type="match status" value="1"/>
</dbReference>
<organism evidence="7 8">
    <name type="scientific">Candidatus Reidiella endopervernicosa</name>
    <dbReference type="NCBI Taxonomy" id="2738883"/>
    <lineage>
        <taxon>Bacteria</taxon>
        <taxon>Pseudomonadati</taxon>
        <taxon>Pseudomonadota</taxon>
        <taxon>Gammaproteobacteria</taxon>
        <taxon>Candidatus Reidiella</taxon>
    </lineage>
</organism>
<protein>
    <recommendedName>
        <fullName evidence="6">33 kDa chaperonin</fullName>
    </recommendedName>
    <alternativeName>
        <fullName evidence="6">Heat shock protein 33 homolog</fullName>
        <shortName evidence="6">HSP33</shortName>
    </alternativeName>
</protein>
<dbReference type="Pfam" id="PF01430">
    <property type="entry name" value="HSP33"/>
    <property type="match status" value="1"/>
</dbReference>
<accession>A0A6N0I0V7</accession>
<dbReference type="CDD" id="cd00498">
    <property type="entry name" value="Hsp33"/>
    <property type="match status" value="1"/>
</dbReference>
<comment type="PTM">
    <text evidence="6">Under oxidizing conditions two disulfide bonds are formed involving the reactive cysteines. Under reducing conditions zinc is bound to the reactive cysteines and the protein is inactive.</text>
</comment>
<keyword evidence="3 6" id="KW-1015">Disulfide bond</keyword>
<dbReference type="HAMAP" id="MF_00117">
    <property type="entry name" value="HslO"/>
    <property type="match status" value="1"/>
</dbReference>
<dbReference type="NCBIfam" id="NF001033">
    <property type="entry name" value="PRK00114.1"/>
    <property type="match status" value="1"/>
</dbReference>
<dbReference type="InterPro" id="IPR016154">
    <property type="entry name" value="Heat_shock_Hsp33_C"/>
</dbReference>
<dbReference type="InterPro" id="IPR000397">
    <property type="entry name" value="Heat_shock_Hsp33"/>
</dbReference>
<reference evidence="7 8" key="1">
    <citation type="submission" date="2020-05" db="EMBL/GenBank/DDBJ databases">
        <title>Horizontal transmission and recombination maintain forever young bacterial symbiont genomes.</title>
        <authorList>
            <person name="Russell S.L."/>
            <person name="Pepper-Tunick E."/>
            <person name="Svedberg J."/>
            <person name="Byrne A."/>
            <person name="Ruelas Castillo J."/>
            <person name="Vollmers C."/>
            <person name="Beinart R.A."/>
            <person name="Corbett-Detig R."/>
        </authorList>
    </citation>
    <scope>NUCLEOTIDE SEQUENCE [LARGE SCALE GENOMIC DNA]</scope>
    <source>
        <strain evidence="7">Santa_Monica_outfall</strain>
    </source>
</reference>
<dbReference type="SUPFAM" id="SSF118352">
    <property type="entry name" value="HSP33 redox switch-like"/>
    <property type="match status" value="1"/>
</dbReference>
<dbReference type="GO" id="GO:0005737">
    <property type="term" value="C:cytoplasm"/>
    <property type="evidence" value="ECO:0007669"/>
    <property type="project" value="UniProtKB-SubCell"/>
</dbReference>
<dbReference type="GO" id="GO:0051082">
    <property type="term" value="F:unfolded protein binding"/>
    <property type="evidence" value="ECO:0007669"/>
    <property type="project" value="UniProtKB-UniRule"/>
</dbReference>
<keyword evidence="5 6" id="KW-0676">Redox-active center</keyword>
<dbReference type="AlphaFoldDB" id="A0A6N0I0V7"/>